<accession>A0A8J2KWY4</accession>
<comment type="caution">
    <text evidence="1">The sequence shown here is derived from an EMBL/GenBank/DDBJ whole genome shotgun (WGS) entry which is preliminary data.</text>
</comment>
<dbReference type="AlphaFoldDB" id="A0A8J2KWY4"/>
<proteinExistence type="predicted"/>
<sequence length="35" mass="3827">MPPPAKPGTEEWKVININTTPATVHKKVEMAPGEQ</sequence>
<evidence type="ECO:0000313" key="2">
    <source>
        <dbReference type="Proteomes" id="UP000708208"/>
    </source>
</evidence>
<organism evidence="1 2">
    <name type="scientific">Allacma fusca</name>
    <dbReference type="NCBI Taxonomy" id="39272"/>
    <lineage>
        <taxon>Eukaryota</taxon>
        <taxon>Metazoa</taxon>
        <taxon>Ecdysozoa</taxon>
        <taxon>Arthropoda</taxon>
        <taxon>Hexapoda</taxon>
        <taxon>Collembola</taxon>
        <taxon>Symphypleona</taxon>
        <taxon>Sminthuridae</taxon>
        <taxon>Allacma</taxon>
    </lineage>
</organism>
<dbReference type="EMBL" id="CAJVCH010525922">
    <property type="protein sequence ID" value="CAG7822276.1"/>
    <property type="molecule type" value="Genomic_DNA"/>
</dbReference>
<feature type="non-terminal residue" evidence="1">
    <location>
        <position position="1"/>
    </location>
</feature>
<dbReference type="Proteomes" id="UP000708208">
    <property type="component" value="Unassembled WGS sequence"/>
</dbReference>
<name>A0A8J2KWY4_9HEXA</name>
<evidence type="ECO:0000313" key="1">
    <source>
        <dbReference type="EMBL" id="CAG7822276.1"/>
    </source>
</evidence>
<gene>
    <name evidence="1" type="ORF">AFUS01_LOCUS32559</name>
</gene>
<keyword evidence="2" id="KW-1185">Reference proteome</keyword>
<protein>
    <submittedName>
        <fullName evidence="1">Uncharacterized protein</fullName>
    </submittedName>
</protein>
<reference evidence="1" key="1">
    <citation type="submission" date="2021-06" db="EMBL/GenBank/DDBJ databases">
        <authorList>
            <person name="Hodson N. C."/>
            <person name="Mongue J. A."/>
            <person name="Jaron S. K."/>
        </authorList>
    </citation>
    <scope>NUCLEOTIDE SEQUENCE</scope>
</reference>